<dbReference type="InterPro" id="IPR047153">
    <property type="entry name" value="TRIM45/56/19-like"/>
</dbReference>
<evidence type="ECO:0000256" key="2">
    <source>
        <dbReference type="ARBA" id="ARBA00022723"/>
    </source>
</evidence>
<dbReference type="PROSITE" id="PS50089">
    <property type="entry name" value="ZF_RING_2"/>
    <property type="match status" value="1"/>
</dbReference>
<protein>
    <recommendedName>
        <fullName evidence="10">RING-type domain-containing protein</fullName>
    </recommendedName>
</protein>
<dbReference type="InterPro" id="IPR014756">
    <property type="entry name" value="Ig_E-set"/>
</dbReference>
<keyword evidence="8" id="KW-0175">Coiled coil</keyword>
<reference evidence="11" key="1">
    <citation type="submission" date="2024-06" db="EMBL/GenBank/DDBJ databases">
        <authorList>
            <person name="Liu X."/>
            <person name="Lenzi L."/>
            <person name="Haldenby T S."/>
            <person name="Uol C."/>
        </authorList>
    </citation>
    <scope>NUCLEOTIDE SEQUENCE</scope>
</reference>
<accession>A0AAV2TDB3</accession>
<dbReference type="GO" id="GO:0005654">
    <property type="term" value="C:nucleoplasm"/>
    <property type="evidence" value="ECO:0007669"/>
    <property type="project" value="TreeGrafter"/>
</dbReference>
<name>A0AAV2TDB3_CALDB</name>
<proteinExistence type="inferred from homology"/>
<evidence type="ECO:0000313" key="12">
    <source>
        <dbReference type="Proteomes" id="UP001497525"/>
    </source>
</evidence>
<dbReference type="InterPro" id="IPR013783">
    <property type="entry name" value="Ig-like_fold"/>
</dbReference>
<dbReference type="SMART" id="SM00557">
    <property type="entry name" value="IG_FLMN"/>
    <property type="match status" value="1"/>
</dbReference>
<dbReference type="Pfam" id="PF13639">
    <property type="entry name" value="zf-RING_2"/>
    <property type="match status" value="1"/>
</dbReference>
<evidence type="ECO:0000313" key="11">
    <source>
        <dbReference type="EMBL" id="CAL5135353.1"/>
    </source>
</evidence>
<organism evidence="11 12">
    <name type="scientific">Calicophoron daubneyi</name>
    <name type="common">Rumen fluke</name>
    <name type="synonym">Paramphistomum daubneyi</name>
    <dbReference type="NCBI Taxonomy" id="300641"/>
    <lineage>
        <taxon>Eukaryota</taxon>
        <taxon>Metazoa</taxon>
        <taxon>Spiralia</taxon>
        <taxon>Lophotrochozoa</taxon>
        <taxon>Platyhelminthes</taxon>
        <taxon>Trematoda</taxon>
        <taxon>Digenea</taxon>
        <taxon>Plagiorchiida</taxon>
        <taxon>Pronocephalata</taxon>
        <taxon>Paramphistomoidea</taxon>
        <taxon>Paramphistomidae</taxon>
        <taxon>Calicophoron</taxon>
    </lineage>
</organism>
<dbReference type="InterPro" id="IPR015943">
    <property type="entry name" value="WD40/YVTN_repeat-like_dom_sf"/>
</dbReference>
<evidence type="ECO:0000256" key="9">
    <source>
        <dbReference type="SAM" id="MobiDB-lite"/>
    </source>
</evidence>
<evidence type="ECO:0000256" key="3">
    <source>
        <dbReference type="ARBA" id="ARBA00022737"/>
    </source>
</evidence>
<dbReference type="Gene3D" id="2.130.10.10">
    <property type="entry name" value="YVTN repeat-like/Quinoprotein amine dehydrogenase"/>
    <property type="match status" value="1"/>
</dbReference>
<keyword evidence="5" id="KW-0862">Zinc</keyword>
<dbReference type="GO" id="GO:0061630">
    <property type="term" value="F:ubiquitin protein ligase activity"/>
    <property type="evidence" value="ECO:0007669"/>
    <property type="project" value="TreeGrafter"/>
</dbReference>
<dbReference type="Gene3D" id="2.60.40.10">
    <property type="entry name" value="Immunoglobulins"/>
    <property type="match status" value="1"/>
</dbReference>
<dbReference type="Pfam" id="PF00630">
    <property type="entry name" value="Filamin"/>
    <property type="match status" value="1"/>
</dbReference>
<feature type="domain" description="RING-type" evidence="10">
    <location>
        <begin position="23"/>
        <end position="70"/>
    </location>
</feature>
<dbReference type="SUPFAM" id="SSF57850">
    <property type="entry name" value="RING/U-box"/>
    <property type="match status" value="1"/>
</dbReference>
<dbReference type="PANTHER" id="PTHR25462:SF285">
    <property type="entry name" value="RING-TYPE DOMAIN-CONTAINING PROTEIN"/>
    <property type="match status" value="1"/>
</dbReference>
<dbReference type="CDD" id="cd16579">
    <property type="entry name" value="RING-HC_PML_C-V"/>
    <property type="match status" value="1"/>
</dbReference>
<feature type="compositionally biased region" description="Polar residues" evidence="9">
    <location>
        <begin position="915"/>
        <end position="929"/>
    </location>
</feature>
<sequence>MASRLVETVMINVDDFADSFLTCGTCFTGYDSSERAAKLLPCSHTICRSCLERILETQTQGTTFRCPICRENIPIPSGGAASFPPAFIVNQLLDLIATQRRDVVPKCRLHPNQELLFCETCDVVFCTECRGRSHVGQPFTSGPGTPVSRHCFDVHGTHGSSSLISDDMSIPLTRNSPASAALSHNVITFNVAIKRCTEIMLYKMHLCVQELNSAQDTVSAELDRLAVNRDNCIESINTKFKEIIALVERRQSELLDTVKRLAEDKHRALTDQLALIESERDAVRRECGNLKGIMDVRSISKAISYLNEKLDSVTSLTEPRENAFLRYQDCSSPNPRDSAVRIGRSACRLPKPQNVPSANADNVVTNQNRPETAPSERNDVGIQQAVAPTTQSATTRFGPTTSNPSVRGSSLIDIARCLAGFGSVLVSTTYPALCTARLPPQLIVYLFAKVIIHIVDYHGQPQSSSGTDPIEIRLSDSEGRSVPTDLFDLMDGTYELILRPVTPGLHQLSIKILSRPIRGSPFQLVVRRAQKRRWLLTEGADGHGLIQPVAVTYGSYPNENANSAQPSSSSPSPNLPSSGPPQYIYLLDTGNSRLLVIDPETGSLHTTLVGEPLVGQAATGITWSPTGLWIVNWRSKRIYLLDPRTDQVIQSIHSPRFIEPTSVCRCPSTGRLYVADNGAGCVFVCDPSTSSVESFIGPVPSVDGPPSPLPGNSPALSDFSQLDSNLMKTSRRTLPASTMESRSCRGITGLCATDTGELVISTGSTVRIYSKDGQQIGVLVPPIVQNAPIRARMLTLPSGSGSAGPNYPNDSPTGSTFTLSVTCENPTNLSGINVNADRFSLSRVQPPTAEYHSSPQRTSSVFPRGQFGGVFIAKQSGNSENDGLTDHLGTCLLATYSDRRRSGVFVWPEAAWSSCLSSKSGPCQPSSPLYDNGAPSPGDSTSEQLSSVDLVRDGLLSDICFQPYLVEADPSLRRLAGLVALPNCSRQLVVVDQGAQSLCRIRYA</sequence>
<dbReference type="AlphaFoldDB" id="A0AAV2TDB3"/>
<dbReference type="InterPro" id="IPR017868">
    <property type="entry name" value="Filamin/ABP280_repeat-like"/>
</dbReference>
<evidence type="ECO:0000256" key="1">
    <source>
        <dbReference type="ARBA" id="ARBA00008518"/>
    </source>
</evidence>
<keyword evidence="4 7" id="KW-0863">Zinc-finger</keyword>
<feature type="compositionally biased region" description="Polar residues" evidence="9">
    <location>
        <begin position="354"/>
        <end position="370"/>
    </location>
</feature>
<comment type="caution">
    <text evidence="11">The sequence shown here is derived from an EMBL/GenBank/DDBJ whole genome shotgun (WGS) entry which is preliminary data.</text>
</comment>
<feature type="repeat" description="Filamin" evidence="6">
    <location>
        <begin position="455"/>
        <end position="526"/>
    </location>
</feature>
<keyword evidence="3" id="KW-0677">Repeat</keyword>
<comment type="similarity">
    <text evidence="1">Belongs to the TRIM/RBCC family.</text>
</comment>
<keyword evidence="2" id="KW-0479">Metal-binding</keyword>
<dbReference type="PROSITE" id="PS50194">
    <property type="entry name" value="FILAMIN_REPEAT"/>
    <property type="match status" value="1"/>
</dbReference>
<feature type="region of interest" description="Disordered" evidence="9">
    <location>
        <begin position="349"/>
        <end position="378"/>
    </location>
</feature>
<dbReference type="SUPFAM" id="SSF57845">
    <property type="entry name" value="B-box zinc-binding domain"/>
    <property type="match status" value="1"/>
</dbReference>
<dbReference type="GO" id="GO:0008270">
    <property type="term" value="F:zinc ion binding"/>
    <property type="evidence" value="ECO:0007669"/>
    <property type="project" value="UniProtKB-KW"/>
</dbReference>
<dbReference type="Proteomes" id="UP001497525">
    <property type="component" value="Unassembled WGS sequence"/>
</dbReference>
<evidence type="ECO:0000256" key="5">
    <source>
        <dbReference type="ARBA" id="ARBA00022833"/>
    </source>
</evidence>
<gene>
    <name evidence="11" type="ORF">CDAUBV1_LOCUS9506</name>
</gene>
<dbReference type="SUPFAM" id="SSF50969">
    <property type="entry name" value="YVTN repeat-like/Quinoprotein amine dehydrogenase"/>
    <property type="match status" value="1"/>
</dbReference>
<dbReference type="InterPro" id="IPR011044">
    <property type="entry name" value="Quino_amine_DH_bsu"/>
</dbReference>
<dbReference type="InterPro" id="IPR013083">
    <property type="entry name" value="Znf_RING/FYVE/PHD"/>
</dbReference>
<evidence type="ECO:0000256" key="8">
    <source>
        <dbReference type="SAM" id="Coils"/>
    </source>
</evidence>
<evidence type="ECO:0000256" key="4">
    <source>
        <dbReference type="ARBA" id="ARBA00022771"/>
    </source>
</evidence>
<dbReference type="Gene3D" id="3.30.40.10">
    <property type="entry name" value="Zinc/RING finger domain, C3HC4 (zinc finger)"/>
    <property type="match status" value="1"/>
</dbReference>
<dbReference type="InterPro" id="IPR017907">
    <property type="entry name" value="Znf_RING_CS"/>
</dbReference>
<dbReference type="PANTHER" id="PTHR25462">
    <property type="entry name" value="BONUS, ISOFORM C-RELATED"/>
    <property type="match status" value="1"/>
</dbReference>
<dbReference type="PROSITE" id="PS00518">
    <property type="entry name" value="ZF_RING_1"/>
    <property type="match status" value="1"/>
</dbReference>
<feature type="coiled-coil region" evidence="8">
    <location>
        <begin position="259"/>
        <end position="286"/>
    </location>
</feature>
<dbReference type="EMBL" id="CAXLJL010000267">
    <property type="protein sequence ID" value="CAL5135353.1"/>
    <property type="molecule type" value="Genomic_DNA"/>
</dbReference>
<evidence type="ECO:0000259" key="10">
    <source>
        <dbReference type="PROSITE" id="PS50089"/>
    </source>
</evidence>
<dbReference type="InterPro" id="IPR001841">
    <property type="entry name" value="Znf_RING"/>
</dbReference>
<evidence type="ECO:0000256" key="7">
    <source>
        <dbReference type="PROSITE-ProRule" id="PRU00175"/>
    </source>
</evidence>
<feature type="region of interest" description="Disordered" evidence="9">
    <location>
        <begin position="557"/>
        <end position="577"/>
    </location>
</feature>
<feature type="region of interest" description="Disordered" evidence="9">
    <location>
        <begin position="915"/>
        <end position="944"/>
    </location>
</feature>
<dbReference type="SMART" id="SM00184">
    <property type="entry name" value="RING"/>
    <property type="match status" value="1"/>
</dbReference>
<dbReference type="InterPro" id="IPR001298">
    <property type="entry name" value="Filamin/ABP280_rpt"/>
</dbReference>
<evidence type="ECO:0000256" key="6">
    <source>
        <dbReference type="PROSITE-ProRule" id="PRU00087"/>
    </source>
</evidence>
<dbReference type="SUPFAM" id="SSF81296">
    <property type="entry name" value="E set domains"/>
    <property type="match status" value="1"/>
</dbReference>